<dbReference type="InterPro" id="IPR021803">
    <property type="entry name" value="DUF3373"/>
</dbReference>
<dbReference type="AlphaFoldDB" id="A0A6V8MNR9"/>
<gene>
    <name evidence="3" type="ORF">GMST_39850</name>
</gene>
<evidence type="ECO:0000313" key="4">
    <source>
        <dbReference type="Proteomes" id="UP000556026"/>
    </source>
</evidence>
<evidence type="ECO:0000256" key="1">
    <source>
        <dbReference type="SAM" id="MobiDB-lite"/>
    </source>
</evidence>
<evidence type="ECO:0000313" key="3">
    <source>
        <dbReference type="EMBL" id="GFO61660.1"/>
    </source>
</evidence>
<dbReference type="EMBL" id="BLXX01000017">
    <property type="protein sequence ID" value="GFO61660.1"/>
    <property type="molecule type" value="Genomic_DNA"/>
</dbReference>
<keyword evidence="2" id="KW-0732">Signal</keyword>
<sequence length="550" mass="60471">MKVSRSNTTAVALLLALGLPAGAWADEQAMQQKINDLTRKVERLEEKTLSKWLTIGGDYRFRFDSLKGETKAYTDVNKTFANAQAFMNNGFLTDPVNFGPQVAAFSTFSNQMRQVRTYQGANAFLGANQAMAGQLLNFAQQVPAYKPNNDSIYTNRLGVDLHAKATKDVTVNIRLLAYKTFGSQDPSAVTNNGDTPFFADRVGVFDGTLGHVPSTSLLNVDRAYATWSNIADQPIWFSVGRRPSTNGDPSQLRQNTERPGNGGTPALLVDYAFDGMTIGWAPDIDALPGAYAKICYGRGFESGFETPSNSLNDTDMLGVAVIPIDTDPLRVWLQWNRGFGIFDFPTMRDTAFGNTSPSVELGDIDWYGVGTTSTFKNIGPGKLNFFANLGMSVTHPNDNVSANAGFQGLMTGSFFRPEAPSSKTGWAGYLGARYDYEPTNTKLGVEYNHGSKNWITFAPAADDIWTSKLGTRGNVYETYLIQELNLKPISSHLSKAFVKVGYQYYDFEYTGSNNWVGAPVKVADVQPGDMMLLTPLKNAQDIYFTFEVKF</sequence>
<feature type="region of interest" description="Disordered" evidence="1">
    <location>
        <begin position="241"/>
        <end position="263"/>
    </location>
</feature>
<evidence type="ECO:0008006" key="5">
    <source>
        <dbReference type="Google" id="ProtNLM"/>
    </source>
</evidence>
<feature type="compositionally biased region" description="Polar residues" evidence="1">
    <location>
        <begin position="243"/>
        <end position="258"/>
    </location>
</feature>
<comment type="caution">
    <text evidence="3">The sequence shown here is derived from an EMBL/GenBank/DDBJ whole genome shotgun (WGS) entry which is preliminary data.</text>
</comment>
<organism evidence="3 4">
    <name type="scientific">Geomonas silvestris</name>
    <dbReference type="NCBI Taxonomy" id="2740184"/>
    <lineage>
        <taxon>Bacteria</taxon>
        <taxon>Pseudomonadati</taxon>
        <taxon>Thermodesulfobacteriota</taxon>
        <taxon>Desulfuromonadia</taxon>
        <taxon>Geobacterales</taxon>
        <taxon>Geobacteraceae</taxon>
        <taxon>Geomonas</taxon>
    </lineage>
</organism>
<protein>
    <recommendedName>
        <fullName evidence="5">DUF3373 domain-containing protein</fullName>
    </recommendedName>
</protein>
<proteinExistence type="predicted"/>
<feature type="chain" id="PRO_5028423600" description="DUF3373 domain-containing protein" evidence="2">
    <location>
        <begin position="26"/>
        <end position="550"/>
    </location>
</feature>
<name>A0A6V8MNR9_9BACT</name>
<feature type="signal peptide" evidence="2">
    <location>
        <begin position="1"/>
        <end position="25"/>
    </location>
</feature>
<dbReference type="RefSeq" id="WP_183356448.1">
    <property type="nucleotide sequence ID" value="NZ_BLXX01000017.1"/>
</dbReference>
<keyword evidence="4" id="KW-1185">Reference proteome</keyword>
<evidence type="ECO:0000256" key="2">
    <source>
        <dbReference type="SAM" id="SignalP"/>
    </source>
</evidence>
<accession>A0A6V8MNR9</accession>
<dbReference type="Pfam" id="PF11853">
    <property type="entry name" value="DUF3373"/>
    <property type="match status" value="1"/>
</dbReference>
<dbReference type="Proteomes" id="UP000556026">
    <property type="component" value="Unassembled WGS sequence"/>
</dbReference>
<reference evidence="4" key="1">
    <citation type="submission" date="2020-06" db="EMBL/GenBank/DDBJ databases">
        <title>Draft genomic sequence of Geomonas sp. Red330.</title>
        <authorList>
            <person name="Itoh H."/>
            <person name="Zhenxing X."/>
            <person name="Ushijima N."/>
            <person name="Masuda Y."/>
            <person name="Shiratori Y."/>
            <person name="Senoo K."/>
        </authorList>
    </citation>
    <scope>NUCLEOTIDE SEQUENCE [LARGE SCALE GENOMIC DNA]</scope>
    <source>
        <strain evidence="4">Red330</strain>
    </source>
</reference>